<keyword evidence="3" id="KW-1185">Reference proteome</keyword>
<keyword evidence="1" id="KW-0732">Signal</keyword>
<dbReference type="AlphaFoldDB" id="A0A165ZL68"/>
<dbReference type="Proteomes" id="UP000076532">
    <property type="component" value="Unassembled WGS sequence"/>
</dbReference>
<accession>A0A165ZL68</accession>
<organism evidence="2 3">
    <name type="scientific">Athelia psychrophila</name>
    <dbReference type="NCBI Taxonomy" id="1759441"/>
    <lineage>
        <taxon>Eukaryota</taxon>
        <taxon>Fungi</taxon>
        <taxon>Dikarya</taxon>
        <taxon>Basidiomycota</taxon>
        <taxon>Agaricomycotina</taxon>
        <taxon>Agaricomycetes</taxon>
        <taxon>Agaricomycetidae</taxon>
        <taxon>Atheliales</taxon>
        <taxon>Atheliaceae</taxon>
        <taxon>Athelia</taxon>
    </lineage>
</organism>
<sequence>MFTRISLLALAAASVSAAPSRRGSCSSGYTSGSTTTTMTINAPIGTMQTLTMTSSTGTDNQSGATRSFNSGGVLLSTEQLTSYTDNSPTSIDRLWIGIGGARPSDPLPISVAADNITIDSWTEHFTITSACSGASSFWTWTASYCTSNDAVALEFYTDAHTGPLYALATQYGNSTC</sequence>
<evidence type="ECO:0000256" key="1">
    <source>
        <dbReference type="SAM" id="SignalP"/>
    </source>
</evidence>
<evidence type="ECO:0000313" key="3">
    <source>
        <dbReference type="Proteomes" id="UP000076532"/>
    </source>
</evidence>
<proteinExistence type="predicted"/>
<feature type="signal peptide" evidence="1">
    <location>
        <begin position="1"/>
        <end position="17"/>
    </location>
</feature>
<gene>
    <name evidence="2" type="ORF">FIBSPDRAFT_1051193</name>
</gene>
<protein>
    <submittedName>
        <fullName evidence="2">Uncharacterized protein</fullName>
    </submittedName>
</protein>
<feature type="chain" id="PRO_5007870141" evidence="1">
    <location>
        <begin position="18"/>
        <end position="176"/>
    </location>
</feature>
<name>A0A165ZL68_9AGAM</name>
<dbReference type="OrthoDB" id="10455032at2759"/>
<reference evidence="2 3" key="1">
    <citation type="journal article" date="2016" name="Mol. Biol. Evol.">
        <title>Comparative Genomics of Early-Diverging Mushroom-Forming Fungi Provides Insights into the Origins of Lignocellulose Decay Capabilities.</title>
        <authorList>
            <person name="Nagy L.G."/>
            <person name="Riley R."/>
            <person name="Tritt A."/>
            <person name="Adam C."/>
            <person name="Daum C."/>
            <person name="Floudas D."/>
            <person name="Sun H."/>
            <person name="Yadav J.S."/>
            <person name="Pangilinan J."/>
            <person name="Larsson K.H."/>
            <person name="Matsuura K."/>
            <person name="Barry K."/>
            <person name="Labutti K."/>
            <person name="Kuo R."/>
            <person name="Ohm R.A."/>
            <person name="Bhattacharya S.S."/>
            <person name="Shirouzu T."/>
            <person name="Yoshinaga Y."/>
            <person name="Martin F.M."/>
            <person name="Grigoriev I.V."/>
            <person name="Hibbett D.S."/>
        </authorList>
    </citation>
    <scope>NUCLEOTIDE SEQUENCE [LARGE SCALE GENOMIC DNA]</scope>
    <source>
        <strain evidence="2 3">CBS 109695</strain>
    </source>
</reference>
<dbReference type="EMBL" id="KV417675">
    <property type="protein sequence ID" value="KZP10702.1"/>
    <property type="molecule type" value="Genomic_DNA"/>
</dbReference>
<evidence type="ECO:0000313" key="2">
    <source>
        <dbReference type="EMBL" id="KZP10702.1"/>
    </source>
</evidence>